<keyword evidence="5" id="KW-1185">Reference proteome</keyword>
<gene>
    <name evidence="4" type="ORF">B0J15DRAFT_598954</name>
</gene>
<dbReference type="Pfam" id="PF00106">
    <property type="entry name" value="adh_short"/>
    <property type="match status" value="1"/>
</dbReference>
<keyword evidence="2" id="KW-0521">NADP</keyword>
<protein>
    <submittedName>
        <fullName evidence="4">Short chain dehydrogenase reductase</fullName>
    </submittedName>
</protein>
<keyword evidence="3" id="KW-0560">Oxidoreductase</keyword>
<dbReference type="InterPro" id="IPR002347">
    <property type="entry name" value="SDR_fam"/>
</dbReference>
<comment type="caution">
    <text evidence="4">The sequence shown here is derived from an EMBL/GenBank/DDBJ whole genome shotgun (WGS) entry which is preliminary data.</text>
</comment>
<accession>A0A9P9G9K9</accession>
<dbReference type="OrthoDB" id="5371740at2759"/>
<evidence type="ECO:0000313" key="5">
    <source>
        <dbReference type="Proteomes" id="UP000736672"/>
    </source>
</evidence>
<organism evidence="4 5">
    <name type="scientific">Fusarium solani</name>
    <name type="common">Filamentous fungus</name>
    <dbReference type="NCBI Taxonomy" id="169388"/>
    <lineage>
        <taxon>Eukaryota</taxon>
        <taxon>Fungi</taxon>
        <taxon>Dikarya</taxon>
        <taxon>Ascomycota</taxon>
        <taxon>Pezizomycotina</taxon>
        <taxon>Sordariomycetes</taxon>
        <taxon>Hypocreomycetidae</taxon>
        <taxon>Hypocreales</taxon>
        <taxon>Nectriaceae</taxon>
        <taxon>Fusarium</taxon>
        <taxon>Fusarium solani species complex</taxon>
    </lineage>
</organism>
<reference evidence="4" key="1">
    <citation type="journal article" date="2021" name="Nat. Commun.">
        <title>Genetic determinants of endophytism in the Arabidopsis root mycobiome.</title>
        <authorList>
            <person name="Mesny F."/>
            <person name="Miyauchi S."/>
            <person name="Thiergart T."/>
            <person name="Pickel B."/>
            <person name="Atanasova L."/>
            <person name="Karlsson M."/>
            <person name="Huettel B."/>
            <person name="Barry K.W."/>
            <person name="Haridas S."/>
            <person name="Chen C."/>
            <person name="Bauer D."/>
            <person name="Andreopoulos W."/>
            <person name="Pangilinan J."/>
            <person name="LaButti K."/>
            <person name="Riley R."/>
            <person name="Lipzen A."/>
            <person name="Clum A."/>
            <person name="Drula E."/>
            <person name="Henrissat B."/>
            <person name="Kohler A."/>
            <person name="Grigoriev I.V."/>
            <person name="Martin F.M."/>
            <person name="Hacquard S."/>
        </authorList>
    </citation>
    <scope>NUCLEOTIDE SEQUENCE</scope>
    <source>
        <strain evidence="4">FSSC 5 MPI-SDFR-AT-0091</strain>
    </source>
</reference>
<dbReference type="PRINTS" id="PR00081">
    <property type="entry name" value="GDHRDH"/>
</dbReference>
<dbReference type="EMBL" id="JAGTJS010000025">
    <property type="protein sequence ID" value="KAH7234545.1"/>
    <property type="molecule type" value="Genomic_DNA"/>
</dbReference>
<name>A0A9P9G9K9_FUSSL</name>
<evidence type="ECO:0000256" key="2">
    <source>
        <dbReference type="ARBA" id="ARBA00022857"/>
    </source>
</evidence>
<sequence length="304" mass="33239">MPIPEYKDTGAIDLPAKLSLEVLRGKSVVITGGGSGLGKAYAEAFCRAGAFVTIGDYDEVKGKATAAELSPNAQFVKCDVRNWDDQVAVFEAAVSSSPSKSVDVVIANAGVVGADDLFKLQEPDGPPVKPDLRILEINLLGTAYTAKLALHYFRRQPEEPSRDRCLIIKGSIAAYADQPGSPQYNMSKWGARGLFRNLRRTAWREGIRVNLTAPWYVHTPILPAKVIEYLRSKGVNFASVPDCVQAMLYIASNRHVNGRAFGIVPRQEAPEGYVDLGHDDYQEGDFLKDWEAIVLETAQSIVEV</sequence>
<dbReference type="InterPro" id="IPR020904">
    <property type="entry name" value="Sc_DH/Rdtase_CS"/>
</dbReference>
<dbReference type="InterPro" id="IPR036291">
    <property type="entry name" value="NAD(P)-bd_dom_sf"/>
</dbReference>
<dbReference type="PANTHER" id="PTHR43180:SF31">
    <property type="entry name" value="CHAIN DEHYDROGENASE_REDUCTASE, PUTATIVE (AFU_ORTHOLOGUE AFUA_2G16570)-RELATED"/>
    <property type="match status" value="1"/>
</dbReference>
<dbReference type="AlphaFoldDB" id="A0A9P9G9K9"/>
<evidence type="ECO:0000313" key="4">
    <source>
        <dbReference type="EMBL" id="KAH7234545.1"/>
    </source>
</evidence>
<dbReference type="PROSITE" id="PS00061">
    <property type="entry name" value="ADH_SHORT"/>
    <property type="match status" value="1"/>
</dbReference>
<dbReference type="PANTHER" id="PTHR43180">
    <property type="entry name" value="3-OXOACYL-(ACYL-CARRIER-PROTEIN) REDUCTASE (AFU_ORTHOLOGUE AFUA_6G11210)"/>
    <property type="match status" value="1"/>
</dbReference>
<comment type="similarity">
    <text evidence="1">Belongs to the short-chain dehydrogenases/reductases (SDR) family.</text>
</comment>
<dbReference type="Proteomes" id="UP000736672">
    <property type="component" value="Unassembled WGS sequence"/>
</dbReference>
<dbReference type="SUPFAM" id="SSF51735">
    <property type="entry name" value="NAD(P)-binding Rossmann-fold domains"/>
    <property type="match status" value="1"/>
</dbReference>
<dbReference type="GO" id="GO:0016491">
    <property type="term" value="F:oxidoreductase activity"/>
    <property type="evidence" value="ECO:0007669"/>
    <property type="project" value="UniProtKB-KW"/>
</dbReference>
<evidence type="ECO:0000256" key="3">
    <source>
        <dbReference type="ARBA" id="ARBA00023002"/>
    </source>
</evidence>
<evidence type="ECO:0000256" key="1">
    <source>
        <dbReference type="ARBA" id="ARBA00006484"/>
    </source>
</evidence>
<proteinExistence type="inferred from homology"/>
<dbReference type="Gene3D" id="3.40.50.720">
    <property type="entry name" value="NAD(P)-binding Rossmann-like Domain"/>
    <property type="match status" value="1"/>
</dbReference>
<dbReference type="SMR" id="A0A9P9G9K9"/>